<keyword evidence="2" id="KW-1185">Reference proteome</keyword>
<organism evidence="1 2">
    <name type="scientific">Clarias magur</name>
    <name type="common">Asian catfish</name>
    <name type="synonym">Macropteronotus magur</name>
    <dbReference type="NCBI Taxonomy" id="1594786"/>
    <lineage>
        <taxon>Eukaryota</taxon>
        <taxon>Metazoa</taxon>
        <taxon>Chordata</taxon>
        <taxon>Craniata</taxon>
        <taxon>Vertebrata</taxon>
        <taxon>Euteleostomi</taxon>
        <taxon>Actinopterygii</taxon>
        <taxon>Neopterygii</taxon>
        <taxon>Teleostei</taxon>
        <taxon>Ostariophysi</taxon>
        <taxon>Siluriformes</taxon>
        <taxon>Clariidae</taxon>
        <taxon>Clarias</taxon>
    </lineage>
</organism>
<sequence length="79" mass="8394">TMTGKGSPKTLRAADIKGTKQKVPEAELGSGFCDDSPAKKMKVSCTKSPPVDGTDGFETAWSDAVGDINLLFNKYLEVL</sequence>
<dbReference type="OrthoDB" id="6155282at2759"/>
<comment type="caution">
    <text evidence="1">The sequence shown here is derived from an EMBL/GenBank/DDBJ whole genome shotgun (WGS) entry which is preliminary data.</text>
</comment>
<dbReference type="Proteomes" id="UP000727407">
    <property type="component" value="Unassembled WGS sequence"/>
</dbReference>
<gene>
    <name evidence="1" type="ORF">DAT39_010432</name>
</gene>
<feature type="non-terminal residue" evidence="1">
    <location>
        <position position="79"/>
    </location>
</feature>
<proteinExistence type="predicted"/>
<dbReference type="EMBL" id="QNUK01000153">
    <property type="protein sequence ID" value="KAF5899852.1"/>
    <property type="molecule type" value="Genomic_DNA"/>
</dbReference>
<evidence type="ECO:0000313" key="1">
    <source>
        <dbReference type="EMBL" id="KAF5899852.1"/>
    </source>
</evidence>
<feature type="non-terminal residue" evidence="1">
    <location>
        <position position="1"/>
    </location>
</feature>
<name>A0A8J4X120_CLAMG</name>
<protein>
    <submittedName>
        <fullName evidence="1">Testis-expressed sequence 12 protein isoform X4</fullName>
    </submittedName>
</protein>
<evidence type="ECO:0000313" key="2">
    <source>
        <dbReference type="Proteomes" id="UP000727407"/>
    </source>
</evidence>
<dbReference type="AlphaFoldDB" id="A0A8J4X120"/>
<accession>A0A8J4X120</accession>
<reference evidence="1" key="1">
    <citation type="submission" date="2020-07" db="EMBL/GenBank/DDBJ databases">
        <title>Clarias magur genome sequencing, assembly and annotation.</title>
        <authorList>
            <person name="Kushwaha B."/>
            <person name="Kumar R."/>
            <person name="Das P."/>
            <person name="Joshi C.G."/>
            <person name="Kumar D."/>
            <person name="Nagpure N.S."/>
            <person name="Pandey M."/>
            <person name="Agarwal S."/>
            <person name="Srivastava S."/>
            <person name="Singh M."/>
            <person name="Sahoo L."/>
            <person name="Jayasankar P."/>
            <person name="Meher P.K."/>
            <person name="Koringa P.G."/>
            <person name="Iquebal M.A."/>
            <person name="Das S.P."/>
            <person name="Bit A."/>
            <person name="Patnaik S."/>
            <person name="Patel N."/>
            <person name="Shah T.M."/>
            <person name="Hinsu A."/>
            <person name="Jena J.K."/>
        </authorList>
    </citation>
    <scope>NUCLEOTIDE SEQUENCE</scope>
    <source>
        <strain evidence="1">CIFAMagur01</strain>
        <tissue evidence="1">Testis</tissue>
    </source>
</reference>